<accession>A0A3S3LLI1</accession>
<evidence type="ECO:0000256" key="2">
    <source>
        <dbReference type="HAMAP-Rule" id="MF_01384"/>
    </source>
</evidence>
<reference evidence="4" key="1">
    <citation type="submission" date="2019-01" db="EMBL/GenBank/DDBJ databases">
        <title>Sinorhodobacter populi sp. nov. isolated from the symptomatic bark tissue of Populus euramericana canker.</title>
        <authorList>
            <person name="Li Y."/>
        </authorList>
    </citation>
    <scope>NUCLEOTIDE SEQUENCE [LARGE SCALE GENOMIC DNA]</scope>
    <source>
        <strain evidence="4">CGMCC 1.12963</strain>
    </source>
</reference>
<keyword evidence="2" id="KW-0963">Cytoplasm</keyword>
<proteinExistence type="inferred from homology"/>
<comment type="subcellular location">
    <subcellularLocation>
        <location evidence="2">Cytoplasm</location>
    </subcellularLocation>
</comment>
<evidence type="ECO:0000313" key="4">
    <source>
        <dbReference type="Proteomes" id="UP000288071"/>
    </source>
</evidence>
<evidence type="ECO:0000256" key="1">
    <source>
        <dbReference type="ARBA" id="ARBA00023186"/>
    </source>
</evidence>
<evidence type="ECO:0000313" key="3">
    <source>
        <dbReference type="EMBL" id="RWR51166.1"/>
    </source>
</evidence>
<reference evidence="3 4" key="2">
    <citation type="submission" date="2019-01" db="EMBL/GenBank/DDBJ databases">
        <title>Sinorhodobacter populi sp. nov. isolated from the symptomatic bark tissue of Populus euramericana canker.</title>
        <authorList>
            <person name="Xu G."/>
        </authorList>
    </citation>
    <scope>NUCLEOTIDE SEQUENCE [LARGE SCALE GENOMIC DNA]</scope>
    <source>
        <strain evidence="3 4">CGMCC 1.12963</strain>
    </source>
</reference>
<keyword evidence="1 2" id="KW-0143">Chaperone</keyword>
<dbReference type="RefSeq" id="WP_128156743.1">
    <property type="nucleotide sequence ID" value="NZ_JBHSOM010000030.1"/>
</dbReference>
<dbReference type="HAMAP" id="MF_01384">
    <property type="entry name" value="UreD"/>
    <property type="match status" value="1"/>
</dbReference>
<comment type="caution">
    <text evidence="3">The sequence shown here is derived from an EMBL/GenBank/DDBJ whole genome shotgun (WGS) entry which is preliminary data.</text>
</comment>
<comment type="similarity">
    <text evidence="2">Belongs to the UreD family.</text>
</comment>
<name>A0A3S3LLI1_9RHOB</name>
<dbReference type="InterPro" id="IPR002669">
    <property type="entry name" value="UreD"/>
</dbReference>
<comment type="subunit">
    <text evidence="2">UreD, UreF and UreG form a complex that acts as a GTP-hydrolysis-dependent molecular chaperone, activating the urease apoprotein by helping to assemble the nickel containing metallocenter of UreC. The UreE protein probably delivers the nickel.</text>
</comment>
<dbReference type="GO" id="GO:0005737">
    <property type="term" value="C:cytoplasm"/>
    <property type="evidence" value="ECO:0007669"/>
    <property type="project" value="UniProtKB-SubCell"/>
</dbReference>
<keyword evidence="4" id="KW-1185">Reference proteome</keyword>
<dbReference type="AlphaFoldDB" id="A0A3S3LLI1"/>
<gene>
    <name evidence="2" type="primary">ureD</name>
    <name evidence="3" type="ORF">EOW66_12885</name>
</gene>
<dbReference type="Pfam" id="PF01774">
    <property type="entry name" value="UreD"/>
    <property type="match status" value="1"/>
</dbReference>
<dbReference type="GO" id="GO:0016151">
    <property type="term" value="F:nickel cation binding"/>
    <property type="evidence" value="ECO:0007669"/>
    <property type="project" value="UniProtKB-UniRule"/>
</dbReference>
<organism evidence="3 4">
    <name type="scientific">Paenirhodobacter huangdaonensis</name>
    <dbReference type="NCBI Taxonomy" id="2501515"/>
    <lineage>
        <taxon>Bacteria</taxon>
        <taxon>Pseudomonadati</taxon>
        <taxon>Pseudomonadota</taxon>
        <taxon>Alphaproteobacteria</taxon>
        <taxon>Rhodobacterales</taxon>
        <taxon>Rhodobacter group</taxon>
        <taxon>Paenirhodobacter</taxon>
    </lineage>
</organism>
<sequence length="259" mass="26986">MRGEDAAGRAQLSLRFGLAADGGTALLARHVEWPWSLPRGYRRAGVSGPLTVLPQCAGAALLPGDHWRHHVTLQPGARVDLVSAGALLVHADRGAPRPARADWAFHVAAGAVLRHMPDPTVLMPGAQLAQEVELCLEPGAVAILFDGFCRQTPAAPDAGGGWQAALRVTDPAGRVLLHDRQAVDEAGLIALAALPGRAAAFGSVKLFGRDDLAEGPLDLPGAYAAAARLRGGLGMAIRIAAESGGAFDRAFRLLRDRLA</sequence>
<dbReference type="EMBL" id="SAVA01000007">
    <property type="protein sequence ID" value="RWR51166.1"/>
    <property type="molecule type" value="Genomic_DNA"/>
</dbReference>
<dbReference type="Proteomes" id="UP000288071">
    <property type="component" value="Unassembled WGS sequence"/>
</dbReference>
<keyword evidence="2" id="KW-0996">Nickel insertion</keyword>
<comment type="function">
    <text evidence="2">Required for maturation of urease via the functional incorporation of the urease nickel metallocenter.</text>
</comment>
<protein>
    <recommendedName>
        <fullName evidence="2">Urease accessory protein UreD</fullName>
    </recommendedName>
</protein>